<sequence length="171" mass="19120">MVQAVTDRARAEWRAGYPVVLRHLQERFPSLPLGSLSDADAEPDPVELVMEEFDRLEPEQQDKVAKNLALLWNSFTGAFGGVSGFQAASPTEQQSYVEKLEAAARRMEAARGTEAAFHYVTVELIRQYIAFLQVGSTEQRAVALARRVAPLIDRGYKMEAQPFLHTVGSRR</sequence>
<evidence type="ECO:0000313" key="2">
    <source>
        <dbReference type="Proteomes" id="UP000254925"/>
    </source>
</evidence>
<proteinExistence type="predicted"/>
<name>A0A370HHU1_9HYPH</name>
<keyword evidence="2" id="KW-1185">Reference proteome</keyword>
<accession>A0A370HHU1</accession>
<evidence type="ECO:0000313" key="1">
    <source>
        <dbReference type="EMBL" id="RDI56735.1"/>
    </source>
</evidence>
<gene>
    <name evidence="1" type="ORF">DES45_10883</name>
</gene>
<protein>
    <submittedName>
        <fullName evidence="1">Uncharacterized protein</fullName>
    </submittedName>
</protein>
<dbReference type="AlphaFoldDB" id="A0A370HHU1"/>
<organism evidence="1 2">
    <name type="scientific">Microvirga subterranea</name>
    <dbReference type="NCBI Taxonomy" id="186651"/>
    <lineage>
        <taxon>Bacteria</taxon>
        <taxon>Pseudomonadati</taxon>
        <taxon>Pseudomonadota</taxon>
        <taxon>Alphaproteobacteria</taxon>
        <taxon>Hyphomicrobiales</taxon>
        <taxon>Methylobacteriaceae</taxon>
        <taxon>Microvirga</taxon>
    </lineage>
</organism>
<comment type="caution">
    <text evidence="1">The sequence shown here is derived from an EMBL/GenBank/DDBJ whole genome shotgun (WGS) entry which is preliminary data.</text>
</comment>
<dbReference type="EMBL" id="QQBB01000008">
    <property type="protein sequence ID" value="RDI56735.1"/>
    <property type="molecule type" value="Genomic_DNA"/>
</dbReference>
<dbReference type="Proteomes" id="UP000254925">
    <property type="component" value="Unassembled WGS sequence"/>
</dbReference>
<reference evidence="1 2" key="1">
    <citation type="submission" date="2018-07" db="EMBL/GenBank/DDBJ databases">
        <title>Genomic Encyclopedia of Type Strains, Phase IV (KMG-IV): sequencing the most valuable type-strain genomes for metagenomic binning, comparative biology and taxonomic classification.</title>
        <authorList>
            <person name="Goeker M."/>
        </authorList>
    </citation>
    <scope>NUCLEOTIDE SEQUENCE [LARGE SCALE GENOMIC DNA]</scope>
    <source>
        <strain evidence="1 2">DSM 14364</strain>
    </source>
</reference>